<evidence type="ECO:0000313" key="2">
    <source>
        <dbReference type="WBParaSite" id="MCU_007188-RA"/>
    </source>
</evidence>
<evidence type="ECO:0000259" key="1">
    <source>
        <dbReference type="Pfam" id="PF00188"/>
    </source>
</evidence>
<sequence length="213" mass="24283">MMLMNYSMEMEDLAVQFYADCRQPSNREPFEGTSEVLLYELPEMSQYFQESCKVNGDYYDFDKNKCSRPCLEYNVMVWATATQVGCALKACPKVPDVTKLINALVCIYKPGDKTLVGRPYESGESCSQCPDGYGCQRNQCFKNTPTTTSIAVTSTSIGTVLSTIESLIFERYYCTLSNKLYIYCVIRLTCQSRSVKPNKSRLQTCFRNLLKLR</sequence>
<name>A0A5K3FCC8_MESCO</name>
<organism evidence="2">
    <name type="scientific">Mesocestoides corti</name>
    <name type="common">Flatworm</name>
    <dbReference type="NCBI Taxonomy" id="53468"/>
    <lineage>
        <taxon>Eukaryota</taxon>
        <taxon>Metazoa</taxon>
        <taxon>Spiralia</taxon>
        <taxon>Lophotrochozoa</taxon>
        <taxon>Platyhelminthes</taxon>
        <taxon>Cestoda</taxon>
        <taxon>Eucestoda</taxon>
        <taxon>Cyclophyllidea</taxon>
        <taxon>Mesocestoididae</taxon>
        <taxon>Mesocestoides</taxon>
    </lineage>
</organism>
<feature type="domain" description="SCP" evidence="1">
    <location>
        <begin position="53"/>
        <end position="108"/>
    </location>
</feature>
<dbReference type="Gene3D" id="3.40.33.10">
    <property type="entry name" value="CAP"/>
    <property type="match status" value="1"/>
</dbReference>
<reference evidence="2" key="1">
    <citation type="submission" date="2019-11" db="UniProtKB">
        <authorList>
            <consortium name="WormBaseParasite"/>
        </authorList>
    </citation>
    <scope>IDENTIFICATION</scope>
</reference>
<proteinExistence type="predicted"/>
<protein>
    <submittedName>
        <fullName evidence="2">SCP domain-containing protein</fullName>
    </submittedName>
</protein>
<dbReference type="SUPFAM" id="SSF55797">
    <property type="entry name" value="PR-1-like"/>
    <property type="match status" value="1"/>
</dbReference>
<dbReference type="InterPro" id="IPR014044">
    <property type="entry name" value="CAP_dom"/>
</dbReference>
<dbReference type="Pfam" id="PF00188">
    <property type="entry name" value="CAP"/>
    <property type="match status" value="1"/>
</dbReference>
<dbReference type="AlphaFoldDB" id="A0A5K3FCC8"/>
<dbReference type="WBParaSite" id="MCU_007188-RA">
    <property type="protein sequence ID" value="MCU_007188-RA"/>
    <property type="gene ID" value="MCU_007188"/>
</dbReference>
<accession>A0A5K3FCC8</accession>
<dbReference type="InterPro" id="IPR035940">
    <property type="entry name" value="CAP_sf"/>
</dbReference>